<comment type="similarity">
    <text evidence="1">Belongs to the nitroreductase family.</text>
</comment>
<dbReference type="RefSeq" id="WP_380968278.1">
    <property type="nucleotide sequence ID" value="NZ_JBHTCO010000036.1"/>
</dbReference>
<dbReference type="PANTHER" id="PTHR43673:SF10">
    <property type="entry name" value="NADH DEHYDROGENASE_NAD(P)H NITROREDUCTASE XCC3605-RELATED"/>
    <property type="match status" value="1"/>
</dbReference>
<evidence type="ECO:0000313" key="4">
    <source>
        <dbReference type="EMBL" id="MFC7394646.1"/>
    </source>
</evidence>
<evidence type="ECO:0000313" key="5">
    <source>
        <dbReference type="Proteomes" id="UP001596505"/>
    </source>
</evidence>
<dbReference type="InterPro" id="IPR029479">
    <property type="entry name" value="Nitroreductase"/>
</dbReference>
<dbReference type="EMBL" id="JBHTCO010000036">
    <property type="protein sequence ID" value="MFC7394646.1"/>
    <property type="molecule type" value="Genomic_DNA"/>
</dbReference>
<proteinExistence type="inferred from homology"/>
<keyword evidence="2" id="KW-0560">Oxidoreductase</keyword>
<dbReference type="InterPro" id="IPR000415">
    <property type="entry name" value="Nitroreductase-like"/>
</dbReference>
<evidence type="ECO:0000256" key="2">
    <source>
        <dbReference type="ARBA" id="ARBA00023002"/>
    </source>
</evidence>
<keyword evidence="5" id="KW-1185">Reference proteome</keyword>
<dbReference type="PANTHER" id="PTHR43673">
    <property type="entry name" value="NAD(P)H NITROREDUCTASE YDGI-RELATED"/>
    <property type="match status" value="1"/>
</dbReference>
<sequence length="198" mass="22919">MVKQISEFRKTSYNIDPIFLKRWSPRSFQEKEVPEDVLMSLFEAARWAPSASNEQPWRFVVARTKEEREKFFPFIMEVNRLWCEKAPVLAVILSKQANSKNEFNRTHAFDTGAAWGYLALEAANKGLITHAMGGFYKDKAREILSVPEEYDIHAVVAIGYQGNKEDLPEKFHEREKPSDRHEVKDFIFAGSFGKKADK</sequence>
<dbReference type="Proteomes" id="UP001596505">
    <property type="component" value="Unassembled WGS sequence"/>
</dbReference>
<feature type="domain" description="Nitroreductase" evidence="3">
    <location>
        <begin position="21"/>
        <end position="78"/>
    </location>
</feature>
<evidence type="ECO:0000256" key="1">
    <source>
        <dbReference type="ARBA" id="ARBA00007118"/>
    </source>
</evidence>
<name>A0ABW2PZ29_9BACL</name>
<reference evidence="5" key="1">
    <citation type="journal article" date="2019" name="Int. J. Syst. Evol. Microbiol.">
        <title>The Global Catalogue of Microorganisms (GCM) 10K type strain sequencing project: providing services to taxonomists for standard genome sequencing and annotation.</title>
        <authorList>
            <consortium name="The Broad Institute Genomics Platform"/>
            <consortium name="The Broad Institute Genome Sequencing Center for Infectious Disease"/>
            <person name="Wu L."/>
            <person name="Ma J."/>
        </authorList>
    </citation>
    <scope>NUCLEOTIDE SEQUENCE [LARGE SCALE GENOMIC DNA]</scope>
    <source>
        <strain evidence="5">CGMCC 1.16305</strain>
    </source>
</reference>
<protein>
    <submittedName>
        <fullName evidence="4">Nitroreductase family protein</fullName>
    </submittedName>
</protein>
<dbReference type="Pfam" id="PF00881">
    <property type="entry name" value="Nitroreductase"/>
    <property type="match status" value="2"/>
</dbReference>
<comment type="caution">
    <text evidence="4">The sequence shown here is derived from an EMBL/GenBank/DDBJ whole genome shotgun (WGS) entry which is preliminary data.</text>
</comment>
<gene>
    <name evidence="4" type="ORF">ACFQRG_17115</name>
</gene>
<accession>A0ABW2PZ29</accession>
<dbReference type="SUPFAM" id="SSF55469">
    <property type="entry name" value="FMN-dependent nitroreductase-like"/>
    <property type="match status" value="1"/>
</dbReference>
<organism evidence="4 5">
    <name type="scientific">Scopulibacillus cellulosilyticus</name>
    <dbReference type="NCBI Taxonomy" id="2665665"/>
    <lineage>
        <taxon>Bacteria</taxon>
        <taxon>Bacillati</taxon>
        <taxon>Bacillota</taxon>
        <taxon>Bacilli</taxon>
        <taxon>Bacillales</taxon>
        <taxon>Sporolactobacillaceae</taxon>
        <taxon>Scopulibacillus</taxon>
    </lineage>
</organism>
<dbReference type="Gene3D" id="3.40.109.10">
    <property type="entry name" value="NADH Oxidase"/>
    <property type="match status" value="1"/>
</dbReference>
<evidence type="ECO:0000259" key="3">
    <source>
        <dbReference type="Pfam" id="PF00881"/>
    </source>
</evidence>
<dbReference type="CDD" id="cd02138">
    <property type="entry name" value="TdsD-like"/>
    <property type="match status" value="1"/>
</dbReference>
<feature type="domain" description="Nitroreductase" evidence="3">
    <location>
        <begin position="81"/>
        <end position="160"/>
    </location>
</feature>